<organism evidence="3 4">
    <name type="scientific">Nocardioides bigeumensis</name>
    <dbReference type="NCBI Taxonomy" id="433657"/>
    <lineage>
        <taxon>Bacteria</taxon>
        <taxon>Bacillati</taxon>
        <taxon>Actinomycetota</taxon>
        <taxon>Actinomycetes</taxon>
        <taxon>Propionibacteriales</taxon>
        <taxon>Nocardioidaceae</taxon>
        <taxon>Nocardioides</taxon>
    </lineage>
</organism>
<dbReference type="Pfam" id="PF19053">
    <property type="entry name" value="EccD"/>
    <property type="match status" value="1"/>
</dbReference>
<feature type="transmembrane region" description="Helical" evidence="1">
    <location>
        <begin position="185"/>
        <end position="209"/>
    </location>
</feature>
<dbReference type="RefSeq" id="WP_344305268.1">
    <property type="nucleotide sequence ID" value="NZ_BAAAQQ010000013.1"/>
</dbReference>
<reference evidence="4" key="1">
    <citation type="journal article" date="2019" name="Int. J. Syst. Evol. Microbiol.">
        <title>The Global Catalogue of Microorganisms (GCM) 10K type strain sequencing project: providing services to taxonomists for standard genome sequencing and annotation.</title>
        <authorList>
            <consortium name="The Broad Institute Genomics Platform"/>
            <consortium name="The Broad Institute Genome Sequencing Center for Infectious Disease"/>
            <person name="Wu L."/>
            <person name="Ma J."/>
        </authorList>
    </citation>
    <scope>NUCLEOTIDE SEQUENCE [LARGE SCALE GENOMIC DNA]</scope>
    <source>
        <strain evidence="4">JCM 16021</strain>
    </source>
</reference>
<feature type="transmembrane region" description="Helical" evidence="1">
    <location>
        <begin position="372"/>
        <end position="391"/>
    </location>
</feature>
<feature type="transmembrane region" description="Helical" evidence="1">
    <location>
        <begin position="397"/>
        <end position="417"/>
    </location>
</feature>
<evidence type="ECO:0000313" key="3">
    <source>
        <dbReference type="EMBL" id="GAA2132278.1"/>
    </source>
</evidence>
<dbReference type="Proteomes" id="UP001500575">
    <property type="component" value="Unassembled WGS sequence"/>
</dbReference>
<accession>A0ABP5KGQ5</accession>
<proteinExistence type="predicted"/>
<feature type="transmembrane region" description="Helical" evidence="1">
    <location>
        <begin position="242"/>
        <end position="263"/>
    </location>
</feature>
<keyword evidence="1" id="KW-0472">Membrane</keyword>
<evidence type="ECO:0000256" key="1">
    <source>
        <dbReference type="SAM" id="Phobius"/>
    </source>
</evidence>
<protein>
    <recommendedName>
        <fullName evidence="2">EccD-like transmembrane domain-containing protein</fullName>
    </recommendedName>
</protein>
<comment type="caution">
    <text evidence="3">The sequence shown here is derived from an EMBL/GenBank/DDBJ whole genome shotgun (WGS) entry which is preliminary data.</text>
</comment>
<feature type="transmembrane region" description="Helical" evidence="1">
    <location>
        <begin position="111"/>
        <end position="131"/>
    </location>
</feature>
<feature type="domain" description="EccD-like transmembrane" evidence="2">
    <location>
        <begin position="111"/>
        <end position="444"/>
    </location>
</feature>
<dbReference type="EMBL" id="BAAAQQ010000013">
    <property type="protein sequence ID" value="GAA2132278.1"/>
    <property type="molecule type" value="Genomic_DNA"/>
</dbReference>
<evidence type="ECO:0000259" key="2">
    <source>
        <dbReference type="Pfam" id="PF19053"/>
    </source>
</evidence>
<keyword evidence="1" id="KW-1133">Transmembrane helix</keyword>
<feature type="transmembrane region" description="Helical" evidence="1">
    <location>
        <begin position="317"/>
        <end position="338"/>
    </location>
</feature>
<name>A0ABP5KGQ5_9ACTN</name>
<keyword evidence="1" id="KW-0812">Transmembrane</keyword>
<keyword evidence="4" id="KW-1185">Reference proteome</keyword>
<gene>
    <name evidence="3" type="ORF">GCM10009843_36650</name>
</gene>
<feature type="transmembrane region" description="Helical" evidence="1">
    <location>
        <begin position="216"/>
        <end position="236"/>
    </location>
</feature>
<dbReference type="InterPro" id="IPR044049">
    <property type="entry name" value="EccD_transm"/>
</dbReference>
<sequence>MPDAFPPAVSSHGAVALSVHGPLGVLDLVVPGGASTWDVAREYAERSGLGTVPLLFTSTGASLPPDLVLSEGGIGTGTVLVATTGAQRPPVGHPSARTPVRGPEDAPGPLAVGWFVTAAAAAALAGWLLAPSGSADLTTPVVLVLLGAAVAGVLPVGRLAPLRAVTAPVFAGAAAYALLWDPDPLHLPAIIGGAALAAAVTAGVARAVAAGPDEGLLVWIVAGGTAFVVPALGALLGVAPAVVWSVLLLVAMLASRSVPLLAVDVPDHHLIDLERLAASAWSAREVPRGRRGRRGRTVVSFAGVAAVAGRAARTTTAACAAIAAIVVVAVPQLLTTAAGDIDRIGARSMVFFVGASLLLVARSYRHAAPRSLLRVAGLYCWIVLAGQLLLGLAQGRLALVAVGAGVVAAVLLVAAVATGRGWRSAWWSRRAEVAESVAGAFALASIIVSSGLFLALWELTSANGPSS</sequence>
<feature type="transmembrane region" description="Helical" evidence="1">
    <location>
        <begin position="137"/>
        <end position="154"/>
    </location>
</feature>
<evidence type="ECO:0000313" key="4">
    <source>
        <dbReference type="Proteomes" id="UP001500575"/>
    </source>
</evidence>
<feature type="transmembrane region" description="Helical" evidence="1">
    <location>
        <begin position="437"/>
        <end position="457"/>
    </location>
</feature>
<feature type="transmembrane region" description="Helical" evidence="1">
    <location>
        <begin position="344"/>
        <end position="360"/>
    </location>
</feature>